<evidence type="ECO:0000313" key="2">
    <source>
        <dbReference type="EMBL" id="NYJ25598.1"/>
    </source>
</evidence>
<gene>
    <name evidence="2" type="ORF">HNR13_003885</name>
</gene>
<dbReference type="Proteomes" id="UP000578352">
    <property type="component" value="Unassembled WGS sequence"/>
</dbReference>
<dbReference type="AlphaFoldDB" id="A0A853CYI0"/>
<feature type="region of interest" description="Disordered" evidence="1">
    <location>
        <begin position="1"/>
        <end position="20"/>
    </location>
</feature>
<accession>A0A853CYI0</accession>
<comment type="caution">
    <text evidence="2">The sequence shown here is derived from an EMBL/GenBank/DDBJ whole genome shotgun (WGS) entry which is preliminary data.</text>
</comment>
<evidence type="ECO:0000256" key="1">
    <source>
        <dbReference type="SAM" id="MobiDB-lite"/>
    </source>
</evidence>
<dbReference type="EMBL" id="JACCFL010000001">
    <property type="protein sequence ID" value="NYJ25598.1"/>
    <property type="molecule type" value="Genomic_DNA"/>
</dbReference>
<reference evidence="2 3" key="1">
    <citation type="submission" date="2020-07" db="EMBL/GenBank/DDBJ databases">
        <title>Sequencing the genomes of 1000 actinobacteria strains.</title>
        <authorList>
            <person name="Klenk H.-P."/>
        </authorList>
    </citation>
    <scope>NUCLEOTIDE SEQUENCE [LARGE SCALE GENOMIC DNA]</scope>
    <source>
        <strain evidence="2 3">DSM 15165</strain>
    </source>
</reference>
<proteinExistence type="predicted"/>
<organism evidence="2 3">
    <name type="scientific">Leifsonia shinshuensis</name>
    <dbReference type="NCBI Taxonomy" id="150026"/>
    <lineage>
        <taxon>Bacteria</taxon>
        <taxon>Bacillati</taxon>
        <taxon>Actinomycetota</taxon>
        <taxon>Actinomycetes</taxon>
        <taxon>Micrococcales</taxon>
        <taxon>Microbacteriaceae</taxon>
        <taxon>Leifsonia</taxon>
    </lineage>
</organism>
<protein>
    <submittedName>
        <fullName evidence="2">Uncharacterized protein</fullName>
    </submittedName>
</protein>
<sequence>MTPTPSVGSRENSATGPNQLFNDWATLNGLGVDSAAFRAGVEPTALERAIWKTRGGLHVRGYRPDGLRVQSREENA</sequence>
<name>A0A853CYI0_9MICO</name>
<evidence type="ECO:0000313" key="3">
    <source>
        <dbReference type="Proteomes" id="UP000578352"/>
    </source>
</evidence>